<dbReference type="EMBL" id="FUYJ01000006">
    <property type="protein sequence ID" value="SKB02654.1"/>
    <property type="molecule type" value="Genomic_DNA"/>
</dbReference>
<dbReference type="AlphaFoldDB" id="A0A1T4YLE9"/>
<evidence type="ECO:0000313" key="4">
    <source>
        <dbReference type="Proteomes" id="UP000190042"/>
    </source>
</evidence>
<keyword evidence="4" id="KW-1185">Reference proteome</keyword>
<dbReference type="PROSITE" id="PS51257">
    <property type="entry name" value="PROKAR_LIPOPROTEIN"/>
    <property type="match status" value="1"/>
</dbReference>
<name>A0A1T4YLE9_9BACL</name>
<dbReference type="Pfam" id="PF07563">
    <property type="entry name" value="DUF1541"/>
    <property type="match status" value="2"/>
</dbReference>
<evidence type="ECO:0000313" key="3">
    <source>
        <dbReference type="EMBL" id="SKB02654.1"/>
    </source>
</evidence>
<feature type="region of interest" description="Disordered" evidence="1">
    <location>
        <begin position="25"/>
        <end position="59"/>
    </location>
</feature>
<feature type="compositionally biased region" description="Polar residues" evidence="1">
    <location>
        <begin position="25"/>
        <end position="36"/>
    </location>
</feature>
<evidence type="ECO:0000256" key="1">
    <source>
        <dbReference type="SAM" id="MobiDB-lite"/>
    </source>
</evidence>
<evidence type="ECO:0000259" key="2">
    <source>
        <dbReference type="Pfam" id="PF07563"/>
    </source>
</evidence>
<sequence length="187" mass="20409">MKMKPYVLIFTIAIMMVISGCGKNNSDGENSGTNNEPQHENMEMEHSGSGEVPPTLKKAENPTYQVGSTAIIETDHMKGMEGAEATIVGAYDTVAYTVSYTSTTDGKRVENHKWVIQEELKDADDKTLEKGSEATLLADHMQGMEGAVAEIDSAEHTTVYMVDYNPTTGGERVTNHKWVTESELSGN</sequence>
<feature type="domain" description="DUF1541" evidence="2">
    <location>
        <begin position="66"/>
        <end position="117"/>
    </location>
</feature>
<accession>A0A1T4YLE9</accession>
<feature type="compositionally biased region" description="Basic and acidic residues" evidence="1">
    <location>
        <begin position="37"/>
        <end position="48"/>
    </location>
</feature>
<dbReference type="Gene3D" id="2.30.30.1210">
    <property type="entry name" value="Domain of unknown function DUF1541"/>
    <property type="match status" value="1"/>
</dbReference>
<gene>
    <name evidence="3" type="ORF">SAMN04244570_3030</name>
</gene>
<feature type="domain" description="DUF1541" evidence="2">
    <location>
        <begin position="130"/>
        <end position="181"/>
    </location>
</feature>
<proteinExistence type="predicted"/>
<dbReference type="InterPro" id="IPR011438">
    <property type="entry name" value="DUF1541"/>
</dbReference>
<organism evidence="3 4">
    <name type="scientific">Sporosarcina newyorkensis</name>
    <dbReference type="NCBI Taxonomy" id="759851"/>
    <lineage>
        <taxon>Bacteria</taxon>
        <taxon>Bacillati</taxon>
        <taxon>Bacillota</taxon>
        <taxon>Bacilli</taxon>
        <taxon>Bacillales</taxon>
        <taxon>Caryophanaceae</taxon>
        <taxon>Sporosarcina</taxon>
    </lineage>
</organism>
<protein>
    <recommendedName>
        <fullName evidence="2">DUF1541 domain-containing protein</fullName>
    </recommendedName>
</protein>
<reference evidence="4" key="1">
    <citation type="submission" date="2017-02" db="EMBL/GenBank/DDBJ databases">
        <authorList>
            <person name="Varghese N."/>
            <person name="Submissions S."/>
        </authorList>
    </citation>
    <scope>NUCLEOTIDE SEQUENCE [LARGE SCALE GENOMIC DNA]</scope>
    <source>
        <strain evidence="4">DSM 23966</strain>
    </source>
</reference>
<dbReference type="Proteomes" id="UP000190042">
    <property type="component" value="Unassembled WGS sequence"/>
</dbReference>